<dbReference type="PRINTS" id="PR01790">
    <property type="entry name" value="SMP30FAMILY"/>
</dbReference>
<dbReference type="SUPFAM" id="SSF63829">
    <property type="entry name" value="Calcium-dependent phosphotriesterase"/>
    <property type="match status" value="1"/>
</dbReference>
<feature type="binding site" evidence="4">
    <location>
        <position position="102"/>
    </location>
    <ligand>
        <name>substrate</name>
    </ligand>
</feature>
<proteinExistence type="inferred from homology"/>
<dbReference type="InterPro" id="IPR013658">
    <property type="entry name" value="SGL"/>
</dbReference>
<feature type="domain" description="SMP-30/Gluconolactonase/LRE-like region" evidence="6">
    <location>
        <begin position="15"/>
        <end position="255"/>
    </location>
</feature>
<feature type="repeat" description="NHL" evidence="5">
    <location>
        <begin position="195"/>
        <end position="223"/>
    </location>
</feature>
<dbReference type="GO" id="GO:0005509">
    <property type="term" value="F:calcium ion binding"/>
    <property type="evidence" value="ECO:0007669"/>
    <property type="project" value="TreeGrafter"/>
</dbReference>
<dbReference type="RefSeq" id="WP_099185635.1">
    <property type="nucleotide sequence ID" value="NZ_BEWI01000031.1"/>
</dbReference>
<dbReference type="EC" id="3.1.1.68" evidence="7"/>
<name>A0A292ZCV4_SPHSA</name>
<evidence type="ECO:0000259" key="6">
    <source>
        <dbReference type="Pfam" id="PF08450"/>
    </source>
</evidence>
<feature type="binding site" evidence="4">
    <location>
        <position position="197"/>
    </location>
    <ligand>
        <name>a divalent metal cation</name>
        <dbReference type="ChEBI" id="CHEBI:60240"/>
    </ligand>
</feature>
<dbReference type="GO" id="GO:0019853">
    <property type="term" value="P:L-ascorbic acid biosynthetic process"/>
    <property type="evidence" value="ECO:0007669"/>
    <property type="project" value="TreeGrafter"/>
</dbReference>
<evidence type="ECO:0000256" key="2">
    <source>
        <dbReference type="ARBA" id="ARBA00022737"/>
    </source>
</evidence>
<comment type="similarity">
    <text evidence="1">Belongs to the SMP-30/CGR1 family.</text>
</comment>
<feature type="binding site" evidence="4">
    <location>
        <position position="17"/>
    </location>
    <ligand>
        <name>a divalent metal cation</name>
        <dbReference type="ChEBI" id="CHEBI:60240"/>
    </ligand>
</feature>
<dbReference type="InterPro" id="IPR011042">
    <property type="entry name" value="6-blade_b-propeller_TolB-like"/>
</dbReference>
<dbReference type="Proteomes" id="UP000221538">
    <property type="component" value="Unassembled WGS sequence"/>
</dbReference>
<protein>
    <submittedName>
        <fullName evidence="7">Xylonolactonase</fullName>
        <ecNumber evidence="7">3.1.1.68</ecNumber>
    </submittedName>
</protein>
<accession>A0A292ZCV4</accession>
<evidence type="ECO:0000313" key="8">
    <source>
        <dbReference type="Proteomes" id="UP000221538"/>
    </source>
</evidence>
<dbReference type="EMBL" id="BEWI01000031">
    <property type="protein sequence ID" value="GAY20669.1"/>
    <property type="molecule type" value="Genomic_DNA"/>
</dbReference>
<dbReference type="Gene3D" id="2.120.10.30">
    <property type="entry name" value="TolB, C-terminal domain"/>
    <property type="match status" value="1"/>
</dbReference>
<dbReference type="PANTHER" id="PTHR10907:SF47">
    <property type="entry name" value="REGUCALCIN"/>
    <property type="match status" value="1"/>
</dbReference>
<dbReference type="PANTHER" id="PTHR10907">
    <property type="entry name" value="REGUCALCIN"/>
    <property type="match status" value="1"/>
</dbReference>
<gene>
    <name evidence="7" type="ORF">SFOMI_1199</name>
</gene>
<feature type="binding site" evidence="4">
    <location>
        <position position="100"/>
    </location>
    <ligand>
        <name>substrate</name>
    </ligand>
</feature>
<comment type="cofactor">
    <cofactor evidence="4">
        <name>Zn(2+)</name>
        <dbReference type="ChEBI" id="CHEBI:29105"/>
    </cofactor>
    <text evidence="4">Binds 1 divalent metal cation per subunit.</text>
</comment>
<dbReference type="InterPro" id="IPR001258">
    <property type="entry name" value="NHL_repeat"/>
</dbReference>
<organism evidence="7 8">
    <name type="scientific">Sphingobium fuliginis (strain ATCC 27551)</name>
    <dbReference type="NCBI Taxonomy" id="336203"/>
    <lineage>
        <taxon>Bacteria</taxon>
        <taxon>Pseudomonadati</taxon>
        <taxon>Pseudomonadota</taxon>
        <taxon>Alphaproteobacteria</taxon>
        <taxon>Sphingomonadales</taxon>
        <taxon>Sphingomonadaceae</taxon>
        <taxon>Sphingobium</taxon>
    </lineage>
</organism>
<evidence type="ECO:0000256" key="4">
    <source>
        <dbReference type="PIRSR" id="PIRSR605511-2"/>
    </source>
</evidence>
<feature type="binding site" evidence="4">
    <location>
        <position position="148"/>
    </location>
    <ligand>
        <name>a divalent metal cation</name>
        <dbReference type="ChEBI" id="CHEBI:60240"/>
    </ligand>
</feature>
<dbReference type="AlphaFoldDB" id="A0A292ZCV4"/>
<keyword evidence="4" id="KW-0862">Zinc</keyword>
<feature type="active site" description="Proton donor/acceptor" evidence="3">
    <location>
        <position position="197"/>
    </location>
</feature>
<reference evidence="7 8" key="1">
    <citation type="journal article" date="2013" name="Biodegradation">
        <title>Occurrence of 4-tert-butylphenol (4-t-BP) biodegradation in an aquatic sample caused by the presence of Spirodela polyrrhiza and isolation of a 4-t-BP-utilizing bacterium.</title>
        <authorList>
            <person name="Ogata Y."/>
            <person name="Toyama T."/>
            <person name="Yu N."/>
            <person name="Wang X."/>
            <person name="Sei K."/>
            <person name="Ike M."/>
        </authorList>
    </citation>
    <scope>NUCLEOTIDE SEQUENCE [LARGE SCALE GENOMIC DNA]</scope>
    <source>
        <strain evidence="7 8">OMI</strain>
    </source>
</reference>
<keyword evidence="4" id="KW-0479">Metal-binding</keyword>
<evidence type="ECO:0000313" key="7">
    <source>
        <dbReference type="EMBL" id="GAY20669.1"/>
    </source>
</evidence>
<sequence>MGEWRKVDRDISDALGEGTLWSARENAVYWTDILAPALNRLSLDDGAIQRWAMPEPIGWVAERAGGGFIGGFQSGFARFSLDPLVIEPMGDPEPHLPGSRMNDGKADASGAIWCGTMDMAEEQDVGALYRLDPDGRWAAMDGGYRVPNGPAFSSCGHWLYHSDTARRQIYRFARTAEGGLADRQPFIRLAEEDGYPDGMTVDADGHLWVAHWGGGRISRFTPGGKLDRSIALPARQVTNICFAGDELDRMFVSSAATGLPESDYDGAFFEVFPGVRGLPTNLYAG</sequence>
<dbReference type="GO" id="GO:0050402">
    <property type="term" value="F:xylono-1,4-lactonase activity"/>
    <property type="evidence" value="ECO:0007669"/>
    <property type="project" value="UniProtKB-EC"/>
</dbReference>
<comment type="caution">
    <text evidence="7">The sequence shown here is derived from an EMBL/GenBank/DDBJ whole genome shotgun (WGS) entry which is preliminary data.</text>
</comment>
<reference evidence="7 8" key="2">
    <citation type="journal article" date="2013" name="Environ. Sci. Technol.">
        <title>The 4-tert-butylphenol-utilizing bacterium Sphingobium fuliginis OMI can degrade bisphenols via phenolic ring hydroxylation and meta-cleavage pathway.</title>
        <authorList>
            <person name="Ogata Y."/>
            <person name="Goda S."/>
            <person name="Toyama T."/>
            <person name="Sei K."/>
            <person name="Ike M."/>
        </authorList>
    </citation>
    <scope>NUCLEOTIDE SEQUENCE [LARGE SCALE GENOMIC DNA]</scope>
    <source>
        <strain evidence="7 8">OMI</strain>
    </source>
</reference>
<evidence type="ECO:0000256" key="1">
    <source>
        <dbReference type="ARBA" id="ARBA00008853"/>
    </source>
</evidence>
<dbReference type="PROSITE" id="PS51125">
    <property type="entry name" value="NHL"/>
    <property type="match status" value="1"/>
</dbReference>
<keyword evidence="2" id="KW-0677">Repeat</keyword>
<evidence type="ECO:0000256" key="5">
    <source>
        <dbReference type="PROSITE-ProRule" id="PRU00504"/>
    </source>
</evidence>
<keyword evidence="7" id="KW-0378">Hydrolase</keyword>
<evidence type="ECO:0000256" key="3">
    <source>
        <dbReference type="PIRSR" id="PIRSR605511-1"/>
    </source>
</evidence>
<dbReference type="GO" id="GO:0004341">
    <property type="term" value="F:gluconolactonase activity"/>
    <property type="evidence" value="ECO:0007669"/>
    <property type="project" value="TreeGrafter"/>
</dbReference>
<dbReference type="Pfam" id="PF08450">
    <property type="entry name" value="SGL"/>
    <property type="match status" value="1"/>
</dbReference>
<dbReference type="InterPro" id="IPR005511">
    <property type="entry name" value="SMP-30"/>
</dbReference>